<evidence type="ECO:0000313" key="3">
    <source>
        <dbReference type="EnsemblMetazoa" id="CapteP218097"/>
    </source>
</evidence>
<name>R7VKT4_CAPTE</name>
<keyword evidence="1" id="KW-0472">Membrane</keyword>
<evidence type="ECO:0000313" key="2">
    <source>
        <dbReference type="EMBL" id="ELU17040.1"/>
    </source>
</evidence>
<keyword evidence="1" id="KW-0812">Transmembrane</keyword>
<proteinExistence type="predicted"/>
<dbReference type="HOGENOM" id="CLU_072894_0_0_1"/>
<protein>
    <submittedName>
        <fullName evidence="2 3">Uncharacterized protein</fullName>
    </submittedName>
</protein>
<dbReference type="Proteomes" id="UP000014760">
    <property type="component" value="Unassembled WGS sequence"/>
</dbReference>
<dbReference type="EnsemblMetazoa" id="CapteT218097">
    <property type="protein sequence ID" value="CapteP218097"/>
    <property type="gene ID" value="CapteG218097"/>
</dbReference>
<dbReference type="AlphaFoldDB" id="R7VKT4"/>
<gene>
    <name evidence="2" type="ORF">CAPTEDRAFT_218097</name>
</gene>
<evidence type="ECO:0000313" key="4">
    <source>
        <dbReference type="Proteomes" id="UP000014760"/>
    </source>
</evidence>
<dbReference type="EMBL" id="KB292749">
    <property type="protein sequence ID" value="ELU17040.1"/>
    <property type="molecule type" value="Genomic_DNA"/>
</dbReference>
<reference evidence="2 4" key="2">
    <citation type="journal article" date="2013" name="Nature">
        <title>Insights into bilaterian evolution from three spiralian genomes.</title>
        <authorList>
            <person name="Simakov O."/>
            <person name="Marletaz F."/>
            <person name="Cho S.J."/>
            <person name="Edsinger-Gonzales E."/>
            <person name="Havlak P."/>
            <person name="Hellsten U."/>
            <person name="Kuo D.H."/>
            <person name="Larsson T."/>
            <person name="Lv J."/>
            <person name="Arendt D."/>
            <person name="Savage R."/>
            <person name="Osoegawa K."/>
            <person name="de Jong P."/>
            <person name="Grimwood J."/>
            <person name="Chapman J.A."/>
            <person name="Shapiro H."/>
            <person name="Aerts A."/>
            <person name="Otillar R.P."/>
            <person name="Terry A.Y."/>
            <person name="Boore J.L."/>
            <person name="Grigoriev I.V."/>
            <person name="Lindberg D.R."/>
            <person name="Seaver E.C."/>
            <person name="Weisblat D.A."/>
            <person name="Putnam N.H."/>
            <person name="Rokhsar D.S."/>
        </authorList>
    </citation>
    <scope>NUCLEOTIDE SEQUENCE</scope>
    <source>
        <strain evidence="2 4">I ESC-2004</strain>
    </source>
</reference>
<dbReference type="EMBL" id="AMQN01036174">
    <property type="status" value="NOT_ANNOTATED_CDS"/>
    <property type="molecule type" value="Genomic_DNA"/>
</dbReference>
<keyword evidence="1" id="KW-1133">Transmembrane helix</keyword>
<organism evidence="2">
    <name type="scientific">Capitella teleta</name>
    <name type="common">Polychaete worm</name>
    <dbReference type="NCBI Taxonomy" id="283909"/>
    <lineage>
        <taxon>Eukaryota</taxon>
        <taxon>Metazoa</taxon>
        <taxon>Spiralia</taxon>
        <taxon>Lophotrochozoa</taxon>
        <taxon>Annelida</taxon>
        <taxon>Polychaeta</taxon>
        <taxon>Sedentaria</taxon>
        <taxon>Scolecida</taxon>
        <taxon>Capitellidae</taxon>
        <taxon>Capitella</taxon>
    </lineage>
</organism>
<evidence type="ECO:0000256" key="1">
    <source>
        <dbReference type="SAM" id="Phobius"/>
    </source>
</evidence>
<reference evidence="3" key="3">
    <citation type="submission" date="2015-06" db="UniProtKB">
        <authorList>
            <consortium name="EnsemblMetazoa"/>
        </authorList>
    </citation>
    <scope>IDENTIFICATION</scope>
</reference>
<feature type="transmembrane region" description="Helical" evidence="1">
    <location>
        <begin position="167"/>
        <end position="191"/>
    </location>
</feature>
<reference evidence="4" key="1">
    <citation type="submission" date="2012-12" db="EMBL/GenBank/DDBJ databases">
        <authorList>
            <person name="Hellsten U."/>
            <person name="Grimwood J."/>
            <person name="Chapman J.A."/>
            <person name="Shapiro H."/>
            <person name="Aerts A."/>
            <person name="Otillar R.P."/>
            <person name="Terry A.Y."/>
            <person name="Boore J.L."/>
            <person name="Simakov O."/>
            <person name="Marletaz F."/>
            <person name="Cho S.-J."/>
            <person name="Edsinger-Gonzales E."/>
            <person name="Havlak P."/>
            <person name="Kuo D.-H."/>
            <person name="Larsson T."/>
            <person name="Lv J."/>
            <person name="Arendt D."/>
            <person name="Savage R."/>
            <person name="Osoegawa K."/>
            <person name="de Jong P."/>
            <person name="Lindberg D.R."/>
            <person name="Seaver E.C."/>
            <person name="Weisblat D.A."/>
            <person name="Putnam N.H."/>
            <person name="Grigoriev I.V."/>
            <person name="Rokhsar D.S."/>
        </authorList>
    </citation>
    <scope>NUCLEOTIDE SEQUENCE</scope>
    <source>
        <strain evidence="4">I ESC-2004</strain>
    </source>
</reference>
<sequence>MRGALPLTFLLFQDEKHGIGIIFGASNNDSKSIFNQFSLPLTDTFEKYLDPVDERNEFEKVDFKHGDECQVKSPILHVGYHQTTVSSRWPKIGLPPRPFKTWLEFYEYVLPPPGPGHTGVHRYYYAYLDDYNLWESTTTEGAPPDVRTYDFNLDEEHADFKVQKHPVLYGVLGAVGPLALIVAILVSVYFWRRFKRRRSEGSGEERHAHLTEARHIQQDDESPRYEACLLRKEPDHANTNTTIAKTDDLNKTMSLTAELQIDAYDTHQQLRTVRETDHVTSAATEPVYENQDGSDEYIGCDAVYYVNDIGGGRVATPETDYDIVTPLKIH</sequence>
<accession>R7VKT4</accession>
<keyword evidence="4" id="KW-1185">Reference proteome</keyword>